<organism evidence="1">
    <name type="scientific">Zea mays</name>
    <name type="common">Maize</name>
    <dbReference type="NCBI Taxonomy" id="4577"/>
    <lineage>
        <taxon>Eukaryota</taxon>
        <taxon>Viridiplantae</taxon>
        <taxon>Streptophyta</taxon>
        <taxon>Embryophyta</taxon>
        <taxon>Tracheophyta</taxon>
        <taxon>Spermatophyta</taxon>
        <taxon>Magnoliopsida</taxon>
        <taxon>Liliopsida</taxon>
        <taxon>Poales</taxon>
        <taxon>Poaceae</taxon>
        <taxon>PACMAD clade</taxon>
        <taxon>Panicoideae</taxon>
        <taxon>Andropogonodae</taxon>
        <taxon>Andropogoneae</taxon>
        <taxon>Tripsacinae</taxon>
        <taxon>Zea</taxon>
    </lineage>
</organism>
<name>B6SVS3_MAIZE</name>
<protein>
    <submittedName>
        <fullName evidence="1">Uncharacterized protein</fullName>
    </submittedName>
</protein>
<reference evidence="1" key="1">
    <citation type="journal article" date="2009" name="Plant Mol. Biol.">
        <title>Insights into corn genes derived from large-scale cDNA sequencing.</title>
        <authorList>
            <person name="Alexandrov N.N."/>
            <person name="Brover V.V."/>
            <person name="Freidin S."/>
            <person name="Troukhan M.E."/>
            <person name="Tatarinova T.V."/>
            <person name="Zhang H."/>
            <person name="Swaller T.J."/>
            <person name="Lu Y.P."/>
            <person name="Bouck J."/>
            <person name="Flavell R.B."/>
            <person name="Feldmann K.A."/>
        </authorList>
    </citation>
    <scope>NUCLEOTIDE SEQUENCE</scope>
</reference>
<dbReference type="AlphaFoldDB" id="B6SVS3"/>
<sequence>MSAFDQYWEAALDVTICWKKSFLVIARGDNSSDYIVDLHFSLQQRCGPSYHPFTI</sequence>
<proteinExistence type="evidence at transcript level"/>
<evidence type="ECO:0000313" key="1">
    <source>
        <dbReference type="EMBL" id="ACG28956.1"/>
    </source>
</evidence>
<dbReference type="EMBL" id="EU956838">
    <property type="protein sequence ID" value="ACG28956.1"/>
    <property type="molecule type" value="mRNA"/>
</dbReference>
<accession>B6SVS3</accession>